<keyword evidence="5" id="KW-0029">Amino-acid transport</keyword>
<dbReference type="InterPro" id="IPR052156">
    <property type="entry name" value="BCAA_Transport_ATP-bd_LivF"/>
</dbReference>
<dbReference type="Gene3D" id="3.40.50.300">
    <property type="entry name" value="P-loop containing nucleotide triphosphate hydrolases"/>
    <property type="match status" value="1"/>
</dbReference>
<evidence type="ECO:0000313" key="8">
    <source>
        <dbReference type="Proteomes" id="UP001551482"/>
    </source>
</evidence>
<dbReference type="SUPFAM" id="SSF52540">
    <property type="entry name" value="P-loop containing nucleoside triphosphate hydrolases"/>
    <property type="match status" value="1"/>
</dbReference>
<keyword evidence="4 7" id="KW-0067">ATP-binding</keyword>
<name>A0ABV3DAS9_9ACTN</name>
<dbReference type="InterPro" id="IPR003593">
    <property type="entry name" value="AAA+_ATPase"/>
</dbReference>
<evidence type="ECO:0000256" key="1">
    <source>
        <dbReference type="ARBA" id="ARBA00005417"/>
    </source>
</evidence>
<dbReference type="Proteomes" id="UP001551482">
    <property type="component" value="Unassembled WGS sequence"/>
</dbReference>
<keyword evidence="8" id="KW-1185">Reference proteome</keyword>
<protein>
    <submittedName>
        <fullName evidence="7">ABC transporter ATP-binding protein</fullName>
    </submittedName>
</protein>
<accession>A0ABV3DAS9</accession>
<dbReference type="InterPro" id="IPR003439">
    <property type="entry name" value="ABC_transporter-like_ATP-bd"/>
</dbReference>
<proteinExistence type="inferred from homology"/>
<sequence>MLELNRLCVDYGTTRAVRELDLRVDAGEAVALLGPNGAGKTSTLHAVSGLVPARGTVLFDGADITGHSPSEIARRGLVHVPEGRRVFPSLSVHENLRMGRIAASGRRGWTEDDVYALLPALVPLRDRAGYALSGGEQQMVAIGRALVSAPRMLLLDEPSLGLAPVVVRAVYDALARIATDLPVLVVEQNTVEALRLCGRGYVLAAGRLALSGTADELADRDSLLASFLGKRDAAHTQGGRELLSCRGVAAEPGA</sequence>
<evidence type="ECO:0000256" key="4">
    <source>
        <dbReference type="ARBA" id="ARBA00022840"/>
    </source>
</evidence>
<dbReference type="PROSITE" id="PS50893">
    <property type="entry name" value="ABC_TRANSPORTER_2"/>
    <property type="match status" value="1"/>
</dbReference>
<dbReference type="InterPro" id="IPR017871">
    <property type="entry name" value="ABC_transporter-like_CS"/>
</dbReference>
<keyword evidence="3" id="KW-0547">Nucleotide-binding</keyword>
<dbReference type="PANTHER" id="PTHR43820:SF4">
    <property type="entry name" value="HIGH-AFFINITY BRANCHED-CHAIN AMINO ACID TRANSPORT ATP-BINDING PROTEIN LIVF"/>
    <property type="match status" value="1"/>
</dbReference>
<comment type="similarity">
    <text evidence="1">Belongs to the ABC transporter superfamily.</text>
</comment>
<comment type="caution">
    <text evidence="7">The sequence shown here is derived from an EMBL/GenBank/DDBJ whole genome shotgun (WGS) entry which is preliminary data.</text>
</comment>
<dbReference type="PANTHER" id="PTHR43820">
    <property type="entry name" value="HIGH-AFFINITY BRANCHED-CHAIN AMINO ACID TRANSPORT ATP-BINDING PROTEIN LIVF"/>
    <property type="match status" value="1"/>
</dbReference>
<evidence type="ECO:0000256" key="2">
    <source>
        <dbReference type="ARBA" id="ARBA00022448"/>
    </source>
</evidence>
<dbReference type="SMART" id="SM00382">
    <property type="entry name" value="AAA"/>
    <property type="match status" value="1"/>
</dbReference>
<dbReference type="RefSeq" id="WP_358349353.1">
    <property type="nucleotide sequence ID" value="NZ_JBEZFP010000008.1"/>
</dbReference>
<feature type="domain" description="ABC transporter" evidence="6">
    <location>
        <begin position="2"/>
        <end position="230"/>
    </location>
</feature>
<evidence type="ECO:0000256" key="3">
    <source>
        <dbReference type="ARBA" id="ARBA00022741"/>
    </source>
</evidence>
<dbReference type="InterPro" id="IPR027417">
    <property type="entry name" value="P-loop_NTPase"/>
</dbReference>
<gene>
    <name evidence="7" type="ORF">AB0C36_05010</name>
</gene>
<dbReference type="GO" id="GO:0005524">
    <property type="term" value="F:ATP binding"/>
    <property type="evidence" value="ECO:0007669"/>
    <property type="project" value="UniProtKB-KW"/>
</dbReference>
<evidence type="ECO:0000313" key="7">
    <source>
        <dbReference type="EMBL" id="MEU8132850.1"/>
    </source>
</evidence>
<dbReference type="CDD" id="cd03224">
    <property type="entry name" value="ABC_TM1139_LivF_branched"/>
    <property type="match status" value="1"/>
</dbReference>
<dbReference type="Pfam" id="PF00005">
    <property type="entry name" value="ABC_tran"/>
    <property type="match status" value="1"/>
</dbReference>
<dbReference type="EMBL" id="JBEZFP010000008">
    <property type="protein sequence ID" value="MEU8132850.1"/>
    <property type="molecule type" value="Genomic_DNA"/>
</dbReference>
<organism evidence="7 8">
    <name type="scientific">Streptodolium elevatio</name>
    <dbReference type="NCBI Taxonomy" id="3157996"/>
    <lineage>
        <taxon>Bacteria</taxon>
        <taxon>Bacillati</taxon>
        <taxon>Actinomycetota</taxon>
        <taxon>Actinomycetes</taxon>
        <taxon>Kitasatosporales</taxon>
        <taxon>Streptomycetaceae</taxon>
        <taxon>Streptodolium</taxon>
    </lineage>
</organism>
<reference evidence="7 8" key="1">
    <citation type="submission" date="2024-06" db="EMBL/GenBank/DDBJ databases">
        <title>The Natural Products Discovery Center: Release of the First 8490 Sequenced Strains for Exploring Actinobacteria Biosynthetic Diversity.</title>
        <authorList>
            <person name="Kalkreuter E."/>
            <person name="Kautsar S.A."/>
            <person name="Yang D."/>
            <person name="Bader C.D."/>
            <person name="Teijaro C.N."/>
            <person name="Fluegel L."/>
            <person name="Davis C.M."/>
            <person name="Simpson J.R."/>
            <person name="Lauterbach L."/>
            <person name="Steele A.D."/>
            <person name="Gui C."/>
            <person name="Meng S."/>
            <person name="Li G."/>
            <person name="Viehrig K."/>
            <person name="Ye F."/>
            <person name="Su P."/>
            <person name="Kiefer A.F."/>
            <person name="Nichols A."/>
            <person name="Cepeda A.J."/>
            <person name="Yan W."/>
            <person name="Fan B."/>
            <person name="Jiang Y."/>
            <person name="Adhikari A."/>
            <person name="Zheng C.-J."/>
            <person name="Schuster L."/>
            <person name="Cowan T.M."/>
            <person name="Smanski M.J."/>
            <person name="Chevrette M.G."/>
            <person name="De Carvalho L.P.S."/>
            <person name="Shen B."/>
        </authorList>
    </citation>
    <scope>NUCLEOTIDE SEQUENCE [LARGE SCALE GENOMIC DNA]</scope>
    <source>
        <strain evidence="7 8">NPDC048946</strain>
    </source>
</reference>
<evidence type="ECO:0000259" key="6">
    <source>
        <dbReference type="PROSITE" id="PS50893"/>
    </source>
</evidence>
<keyword evidence="2" id="KW-0813">Transport</keyword>
<dbReference type="PROSITE" id="PS00211">
    <property type="entry name" value="ABC_TRANSPORTER_1"/>
    <property type="match status" value="1"/>
</dbReference>
<evidence type="ECO:0000256" key="5">
    <source>
        <dbReference type="ARBA" id="ARBA00022970"/>
    </source>
</evidence>